<dbReference type="GO" id="GO:0008395">
    <property type="term" value="F:steroid hydroxylase activity"/>
    <property type="evidence" value="ECO:0007669"/>
    <property type="project" value="TreeGrafter"/>
</dbReference>
<evidence type="ECO:0000256" key="5">
    <source>
        <dbReference type="ARBA" id="ARBA00023004"/>
    </source>
</evidence>
<dbReference type="PRINTS" id="PR00359">
    <property type="entry name" value="BP450"/>
</dbReference>
<dbReference type="EMBL" id="FZNR01000005">
    <property type="protein sequence ID" value="SNR78316.1"/>
    <property type="molecule type" value="Genomic_DNA"/>
</dbReference>
<keyword evidence="2" id="KW-0349">Heme</keyword>
<dbReference type="OrthoDB" id="4156795at2"/>
<accession>A0A238Z4P8</accession>
<keyword evidence="6 7" id="KW-0503">Monooxygenase</keyword>
<dbReference type="SUPFAM" id="SSF48264">
    <property type="entry name" value="Cytochrome P450"/>
    <property type="match status" value="1"/>
</dbReference>
<reference evidence="7 8" key="1">
    <citation type="submission" date="2017-06" db="EMBL/GenBank/DDBJ databases">
        <authorList>
            <person name="Kim H.J."/>
            <person name="Triplett B.A."/>
        </authorList>
    </citation>
    <scope>NUCLEOTIDE SEQUENCE [LARGE SCALE GENOMIC DNA]</scope>
    <source>
        <strain evidence="7 8">DSM 43151</strain>
    </source>
</reference>
<evidence type="ECO:0000256" key="1">
    <source>
        <dbReference type="ARBA" id="ARBA00010617"/>
    </source>
</evidence>
<organism evidence="7 8">
    <name type="scientific">Actinoplanes regularis</name>
    <dbReference type="NCBI Taxonomy" id="52697"/>
    <lineage>
        <taxon>Bacteria</taxon>
        <taxon>Bacillati</taxon>
        <taxon>Actinomycetota</taxon>
        <taxon>Actinomycetes</taxon>
        <taxon>Micromonosporales</taxon>
        <taxon>Micromonosporaceae</taxon>
        <taxon>Actinoplanes</taxon>
    </lineage>
</organism>
<dbReference type="FunFam" id="1.10.630.10:FF:000018">
    <property type="entry name" value="Cytochrome P450 monooxygenase"/>
    <property type="match status" value="1"/>
</dbReference>
<dbReference type="PANTHER" id="PTHR46696">
    <property type="entry name" value="P450, PUTATIVE (EUROFUNG)-RELATED"/>
    <property type="match status" value="1"/>
</dbReference>
<dbReference type="CDD" id="cd11033">
    <property type="entry name" value="CYP142-like"/>
    <property type="match status" value="1"/>
</dbReference>
<keyword evidence="8" id="KW-1185">Reference proteome</keyword>
<keyword evidence="3" id="KW-0479">Metal-binding</keyword>
<dbReference type="InterPro" id="IPR036396">
    <property type="entry name" value="Cyt_P450_sf"/>
</dbReference>
<dbReference type="Gene3D" id="1.10.630.10">
    <property type="entry name" value="Cytochrome P450"/>
    <property type="match status" value="1"/>
</dbReference>
<dbReference type="InterPro" id="IPR002397">
    <property type="entry name" value="Cyt_P450_B"/>
</dbReference>
<dbReference type="GO" id="GO:0006707">
    <property type="term" value="P:cholesterol catabolic process"/>
    <property type="evidence" value="ECO:0007669"/>
    <property type="project" value="TreeGrafter"/>
</dbReference>
<name>A0A238Z4P8_9ACTN</name>
<dbReference type="RefSeq" id="WP_089294094.1">
    <property type="nucleotide sequence ID" value="NZ_BOMU01000035.1"/>
</dbReference>
<gene>
    <name evidence="7" type="ORF">SAMN06264365_105436</name>
</gene>
<evidence type="ECO:0000256" key="3">
    <source>
        <dbReference type="ARBA" id="ARBA00022723"/>
    </source>
</evidence>
<dbReference type="Proteomes" id="UP000198415">
    <property type="component" value="Unassembled WGS sequence"/>
</dbReference>
<dbReference type="GO" id="GO:0036199">
    <property type="term" value="F:cholest-4-en-3-one 26-monooxygenase activity"/>
    <property type="evidence" value="ECO:0007669"/>
    <property type="project" value="TreeGrafter"/>
</dbReference>
<evidence type="ECO:0000256" key="2">
    <source>
        <dbReference type="ARBA" id="ARBA00022617"/>
    </source>
</evidence>
<dbReference type="AlphaFoldDB" id="A0A238Z4P8"/>
<evidence type="ECO:0000313" key="7">
    <source>
        <dbReference type="EMBL" id="SNR78316.1"/>
    </source>
</evidence>
<comment type="similarity">
    <text evidence="1">Belongs to the cytochrome P450 family.</text>
</comment>
<keyword evidence="5" id="KW-0408">Iron</keyword>
<sequence length="402" mass="45146">MIDLTDPEIYVHGIPHEQFAELRRTTPVCWIPQARRSAGFDDDGYWAVTRHADVMAVSRDSETFSSWENTAIVRFQADMPRDRIEMQRAVMLNMDPPQHTQQRAIVSRGFTPRAINSLRTALTARAERIVREAGGSSEGDFVTEVACELPLQAIAELLGVPQEDRKNVFDWSNSMIGYDDPEYGGTADPLEPAMELLGYAMTMAEDRKACPRDDIVSTLVHAEIGGEHLSTDEFGFFVLMLAVAGNETTRNAISHGMLALLEHPDQWAAFKQNRPRTAVDEIVRWGTPVNVFQRTATRDTELGGQRIRKDDRVALFYGSANFDEEVFDHPERFDITRSPNPHLGFGGSGAHFCLGANLARLEIDLIFNAIADHMPEISLTGPPERLRSGWLNSIKHLPVRYR</sequence>
<dbReference type="PANTHER" id="PTHR46696:SF4">
    <property type="entry name" value="BIOTIN BIOSYNTHESIS CYTOCHROME P450"/>
    <property type="match status" value="1"/>
</dbReference>
<dbReference type="GO" id="GO:0005506">
    <property type="term" value="F:iron ion binding"/>
    <property type="evidence" value="ECO:0007669"/>
    <property type="project" value="InterPro"/>
</dbReference>
<proteinExistence type="inferred from homology"/>
<dbReference type="InterPro" id="IPR001128">
    <property type="entry name" value="Cyt_P450"/>
</dbReference>
<keyword evidence="4" id="KW-0560">Oxidoreductase</keyword>
<evidence type="ECO:0000313" key="8">
    <source>
        <dbReference type="Proteomes" id="UP000198415"/>
    </source>
</evidence>
<dbReference type="GO" id="GO:0020037">
    <property type="term" value="F:heme binding"/>
    <property type="evidence" value="ECO:0007669"/>
    <property type="project" value="InterPro"/>
</dbReference>
<evidence type="ECO:0000256" key="4">
    <source>
        <dbReference type="ARBA" id="ARBA00023002"/>
    </source>
</evidence>
<evidence type="ECO:0000256" key="6">
    <source>
        <dbReference type="ARBA" id="ARBA00023033"/>
    </source>
</evidence>
<protein>
    <submittedName>
        <fullName evidence="7">Cholest-4-en-3-one 26-monooxygenase</fullName>
    </submittedName>
</protein>
<dbReference type="Pfam" id="PF00067">
    <property type="entry name" value="p450"/>
    <property type="match status" value="1"/>
</dbReference>
<dbReference type="GO" id="GO:0017000">
    <property type="term" value="P:antibiotic biosynthetic process"/>
    <property type="evidence" value="ECO:0007669"/>
    <property type="project" value="UniProtKB-ARBA"/>
</dbReference>